<organism evidence="3 4">
    <name type="scientific">Chromobacterium vaccinii</name>
    <dbReference type="NCBI Taxonomy" id="1108595"/>
    <lineage>
        <taxon>Bacteria</taxon>
        <taxon>Pseudomonadati</taxon>
        <taxon>Pseudomonadota</taxon>
        <taxon>Betaproteobacteria</taxon>
        <taxon>Neisseriales</taxon>
        <taxon>Chromobacteriaceae</taxon>
        <taxon>Chromobacterium</taxon>
    </lineage>
</organism>
<proteinExistence type="predicted"/>
<dbReference type="NCBIfam" id="TIGR03661">
    <property type="entry name" value="T1SS_VCA0849"/>
    <property type="match status" value="1"/>
</dbReference>
<keyword evidence="4" id="KW-1185">Reference proteome</keyword>
<feature type="domain" description="RapA2 cadherin-like" evidence="2">
    <location>
        <begin position="28"/>
        <end position="101"/>
    </location>
</feature>
<dbReference type="InterPro" id="IPR010221">
    <property type="entry name" value="VCBS_dom"/>
</dbReference>
<gene>
    <name evidence="3" type="ORF">ABGV49_09520</name>
</gene>
<dbReference type="Gene3D" id="2.60.40.10">
    <property type="entry name" value="Immunoglobulins"/>
    <property type="match status" value="3"/>
</dbReference>
<dbReference type="InterPro" id="IPR040853">
    <property type="entry name" value="RapA2_cadherin-like"/>
</dbReference>
<evidence type="ECO:0000313" key="3">
    <source>
        <dbReference type="EMBL" id="MEO2217291.1"/>
    </source>
</evidence>
<feature type="non-terminal residue" evidence="3">
    <location>
        <position position="1"/>
    </location>
</feature>
<feature type="region of interest" description="Disordered" evidence="1">
    <location>
        <begin position="543"/>
        <end position="564"/>
    </location>
</feature>
<comment type="caution">
    <text evidence="3">The sequence shown here is derived from an EMBL/GenBank/DDBJ whole genome shotgun (WGS) entry which is preliminary data.</text>
</comment>
<feature type="region of interest" description="Disordered" evidence="1">
    <location>
        <begin position="495"/>
        <end position="514"/>
    </location>
</feature>
<evidence type="ECO:0000256" key="1">
    <source>
        <dbReference type="SAM" id="MobiDB-lite"/>
    </source>
</evidence>
<feature type="domain" description="RapA2 cadherin-like" evidence="2">
    <location>
        <begin position="134"/>
        <end position="202"/>
    </location>
</feature>
<feature type="compositionally biased region" description="Basic and acidic residues" evidence="1">
    <location>
        <begin position="543"/>
        <end position="553"/>
    </location>
</feature>
<evidence type="ECO:0000259" key="2">
    <source>
        <dbReference type="Pfam" id="PF17803"/>
    </source>
</evidence>
<name>A0ABV0FB29_9NEIS</name>
<evidence type="ECO:0000313" key="4">
    <source>
        <dbReference type="Proteomes" id="UP001455709"/>
    </source>
</evidence>
<dbReference type="Pfam" id="PF17803">
    <property type="entry name" value="Cadherin_4"/>
    <property type="match status" value="2"/>
</dbReference>
<dbReference type="RefSeq" id="WP_347370512.1">
    <property type="nucleotide sequence ID" value="NZ_JBDOJC010000001.1"/>
</dbReference>
<sequence>DPIVQALNEGESHIETFVVKSIDGTTSTVTVTVVGTNDVAVITPHTQGDGHGDVKEDTVLTTQGKLDITDVDTGQAFFQTQTNTAGTYGTFSIDANGNWHYNLNNSDPIVQALNEGESHIETFVVKSIDGTTSTVTVTVVGTNDIPVIDTGAGAVKEDTTLTAQGTLHITDPDAGQAFFQTQTNTAGTYGTFSIDANGNWHYNLNNNDLIVQALNKGESHIETFVVKSIDGTTSTVSVTVVGTNDPAKLTGNFDGDIEGNAATGHRLIQGTCTVSDVDAGQAAFRSDITANETYGTFQFTAATGKWVFTLNDSAYNLTENMTYQYNITSIEGTSRLLTIIVFGTTPLAPVPNDHAGIMAEIQPTGTELLNGKLNAATPDKAAATHHTDAVSRETSTVVAAAGHAKAGAGEIAAAESHPHGVASHEPNIVYGAQKAAAEPAGDKPSPSIAHDAPQSTDGRASHAAPDSHHPATADAGAPGGAGIDTFKWTLGEPSAAAKPEPARNGVADHSPRGEKDALDLKDLLPEGGHRAASLDSYLNGHKEGADAAADARHQSPGAAAAPGPENVELAHAAALSDAQLLKNLLNHGQQHTE</sequence>
<dbReference type="NCBIfam" id="TIGR01965">
    <property type="entry name" value="VCBS_repeat"/>
    <property type="match status" value="4"/>
</dbReference>
<dbReference type="InterPro" id="IPR013783">
    <property type="entry name" value="Ig-like_fold"/>
</dbReference>
<protein>
    <submittedName>
        <fullName evidence="3">VCBS domain-containing protein</fullName>
    </submittedName>
</protein>
<accession>A0ABV0FB29</accession>
<feature type="region of interest" description="Disordered" evidence="1">
    <location>
        <begin position="434"/>
        <end position="487"/>
    </location>
</feature>
<dbReference type="InterPro" id="IPR019960">
    <property type="entry name" value="T1SS_VCA0849"/>
</dbReference>
<dbReference type="EMBL" id="JBDOJC010000001">
    <property type="protein sequence ID" value="MEO2217291.1"/>
    <property type="molecule type" value="Genomic_DNA"/>
</dbReference>
<reference evidence="3 4" key="1">
    <citation type="submission" date="2024-05" db="EMBL/GenBank/DDBJ databases">
        <authorList>
            <person name="De Oliveira J.P."/>
            <person name="Noriler S.A."/>
            <person name="De Oliveira A.G."/>
            <person name="Sipoli D.S."/>
        </authorList>
    </citation>
    <scope>NUCLEOTIDE SEQUENCE [LARGE SCALE GENOMIC DNA]</scope>
    <source>
        <strain evidence="3 4">LABIM189</strain>
    </source>
</reference>
<dbReference type="Proteomes" id="UP001455709">
    <property type="component" value="Unassembled WGS sequence"/>
</dbReference>